<dbReference type="EMBL" id="MK072142">
    <property type="protein sequence ID" value="AYV79367.1"/>
    <property type="molecule type" value="Genomic_DNA"/>
</dbReference>
<protein>
    <submittedName>
        <fullName evidence="1">Uncharacterized protein</fullName>
    </submittedName>
</protein>
<proteinExistence type="predicted"/>
<reference evidence="1" key="1">
    <citation type="submission" date="2018-10" db="EMBL/GenBank/DDBJ databases">
        <title>Hidden diversity of soil giant viruses.</title>
        <authorList>
            <person name="Schulz F."/>
            <person name="Alteio L."/>
            <person name="Goudeau D."/>
            <person name="Ryan E.M."/>
            <person name="Malmstrom R.R."/>
            <person name="Blanchard J."/>
            <person name="Woyke T."/>
        </authorList>
    </citation>
    <scope>NUCLEOTIDE SEQUENCE</scope>
    <source>
        <strain evidence="1">FNV1</strain>
    </source>
</reference>
<organism evidence="1">
    <name type="scientific">Faunusvirus sp</name>
    <dbReference type="NCBI Taxonomy" id="2487766"/>
    <lineage>
        <taxon>Viruses</taxon>
        <taxon>Varidnaviria</taxon>
        <taxon>Bamfordvirae</taxon>
        <taxon>Nucleocytoviricota</taxon>
        <taxon>Megaviricetes</taxon>
        <taxon>Imitervirales</taxon>
        <taxon>Mimiviridae</taxon>
    </lineage>
</organism>
<evidence type="ECO:0000313" key="1">
    <source>
        <dbReference type="EMBL" id="AYV79367.1"/>
    </source>
</evidence>
<gene>
    <name evidence="1" type="ORF">Faunusvirus11_6</name>
</gene>
<accession>A0A3G4ZWT4</accession>
<name>A0A3G4ZWT4_9VIRU</name>
<sequence>MNSFRSSYLCTKGDSCKWYKRGKCKFIHPTKSAKSTKSTKSTGPTKQITYTKIDDIETRRIAIYENIKMLSMPLTCSQYCFTDDMVNIAVPKIIKSAFEPLLMNKYLVQNVVSIILQYTPTISIQKCVMPMCINCVSIPDYTTVNADELYLLPVICDKHDVCSYCNGYCEGCNWFYMRSDESKSIIFKSCVASSECDMSCKCYLSYEESGELDDFDRYIEIY</sequence>